<gene>
    <name evidence="4" type="ORF">SAMN06272737_10597</name>
</gene>
<dbReference type="Proteomes" id="UP000198403">
    <property type="component" value="Unassembled WGS sequence"/>
</dbReference>
<dbReference type="AlphaFoldDB" id="A0A238VXH3"/>
<dbReference type="Pfam" id="PF17289">
    <property type="entry name" value="Terminase_6C"/>
    <property type="match status" value="1"/>
</dbReference>
<evidence type="ECO:0000256" key="1">
    <source>
        <dbReference type="ARBA" id="ARBA00022612"/>
    </source>
</evidence>
<sequence>MATVWDLVLEGVLAEYDPKPPTLPGYEPQPKQSIAEQLAGEVFEMLYGGAAGGGKSYWLRHSAVLYCLTHPGAYVAIVRRTLPMLRKTHHRPLQDICRGLATHNKSDLSWTFPNGAVLQLISLTHDGDEQDYKSVEFDRLYFDELTEFTEAQYTYMLTRLRSSNGHPTAAIGATNPEGVGYAWVKRRFVKPRPGDLAEGQGQPVACEPWRPPLPDGSGPGRARVFVPATLLDNPALLAANPEYEMTLRSMTDPRKRKALLEGDWDAMDQVQGAQFSLTNIDNHRVHKAPADLARVVVGYDPATTFTATSDETGIVAAASAQATRPRQMYVLADRSARFGSPEQAARTCVDVAWSVQADAIVYETNQGGDYVKAALNSALRHAVKEGRWKGPLPKVLGVHAKRGKALRAEPVSVYYDQGQVHHVGPFEELEGQMTTWTPGNDSPDRLDALVYAITHLEEKAAPAGPVPIRSLW</sequence>
<feature type="region of interest" description="Disordered" evidence="2">
    <location>
        <begin position="195"/>
        <end position="217"/>
    </location>
</feature>
<evidence type="ECO:0000256" key="2">
    <source>
        <dbReference type="SAM" id="MobiDB-lite"/>
    </source>
</evidence>
<dbReference type="Gene3D" id="3.40.50.300">
    <property type="entry name" value="P-loop containing nucleotide triphosphate hydrolases"/>
    <property type="match status" value="1"/>
</dbReference>
<organism evidence="4 5">
    <name type="scientific">Blastococcus mobilis</name>
    <dbReference type="NCBI Taxonomy" id="1938746"/>
    <lineage>
        <taxon>Bacteria</taxon>
        <taxon>Bacillati</taxon>
        <taxon>Actinomycetota</taxon>
        <taxon>Actinomycetes</taxon>
        <taxon>Geodermatophilales</taxon>
        <taxon>Geodermatophilaceae</taxon>
        <taxon>Blastococcus</taxon>
    </lineage>
</organism>
<evidence type="ECO:0000313" key="5">
    <source>
        <dbReference type="Proteomes" id="UP000198403"/>
    </source>
</evidence>
<dbReference type="OrthoDB" id="4519042at2"/>
<keyword evidence="1" id="KW-1188">Viral release from host cell</keyword>
<reference evidence="4 5" key="1">
    <citation type="submission" date="2017-06" db="EMBL/GenBank/DDBJ databases">
        <authorList>
            <person name="Kim H.J."/>
            <person name="Triplett B.A."/>
        </authorList>
    </citation>
    <scope>NUCLEOTIDE SEQUENCE [LARGE SCALE GENOMIC DNA]</scope>
    <source>
        <strain evidence="4 5">DSM 44272</strain>
    </source>
</reference>
<dbReference type="InterPro" id="IPR035421">
    <property type="entry name" value="Terminase_6C"/>
</dbReference>
<dbReference type="EMBL" id="FZNO01000005">
    <property type="protein sequence ID" value="SNR38543.1"/>
    <property type="molecule type" value="Genomic_DNA"/>
</dbReference>
<protein>
    <submittedName>
        <fullName evidence="4">Terminase-like family protein</fullName>
    </submittedName>
</protein>
<keyword evidence="5" id="KW-1185">Reference proteome</keyword>
<dbReference type="InterPro" id="IPR027417">
    <property type="entry name" value="P-loop_NTPase"/>
</dbReference>
<accession>A0A238VXH3</accession>
<dbReference type="RefSeq" id="WP_089335697.1">
    <property type="nucleotide sequence ID" value="NZ_FZNO01000005.1"/>
</dbReference>
<feature type="domain" description="Terminase large subunit gp17-like C-terminal" evidence="3">
    <location>
        <begin position="297"/>
        <end position="455"/>
    </location>
</feature>
<evidence type="ECO:0000313" key="4">
    <source>
        <dbReference type="EMBL" id="SNR38543.1"/>
    </source>
</evidence>
<dbReference type="Pfam" id="PF03237">
    <property type="entry name" value="Terminase_6N"/>
    <property type="match status" value="1"/>
</dbReference>
<evidence type="ECO:0000259" key="3">
    <source>
        <dbReference type="Pfam" id="PF17289"/>
    </source>
</evidence>
<name>A0A238VXH3_9ACTN</name>
<proteinExistence type="predicted"/>